<dbReference type="InterPro" id="IPR036524">
    <property type="entry name" value="Frataxin/CyaY_sf"/>
</dbReference>
<name>A0AAN6ZFM8_9PEZI</name>
<dbReference type="GO" id="GO:0006826">
    <property type="term" value="P:iron ion transport"/>
    <property type="evidence" value="ECO:0007669"/>
    <property type="project" value="UniProtKB-KW"/>
</dbReference>
<comment type="caution">
    <text evidence="14">The sequence shown here is derived from an EMBL/GenBank/DDBJ whole genome shotgun (WGS) entry which is preliminary data.</text>
</comment>
<reference evidence="14" key="1">
    <citation type="journal article" date="2023" name="Mol. Phylogenet. Evol.">
        <title>Genome-scale phylogeny and comparative genomics of the fungal order Sordariales.</title>
        <authorList>
            <person name="Hensen N."/>
            <person name="Bonometti L."/>
            <person name="Westerberg I."/>
            <person name="Brannstrom I.O."/>
            <person name="Guillou S."/>
            <person name="Cros-Aarteil S."/>
            <person name="Calhoun S."/>
            <person name="Haridas S."/>
            <person name="Kuo A."/>
            <person name="Mondo S."/>
            <person name="Pangilinan J."/>
            <person name="Riley R."/>
            <person name="LaButti K."/>
            <person name="Andreopoulos B."/>
            <person name="Lipzen A."/>
            <person name="Chen C."/>
            <person name="Yan M."/>
            <person name="Daum C."/>
            <person name="Ng V."/>
            <person name="Clum A."/>
            <person name="Steindorff A."/>
            <person name="Ohm R.A."/>
            <person name="Martin F."/>
            <person name="Silar P."/>
            <person name="Natvig D.O."/>
            <person name="Lalanne C."/>
            <person name="Gautier V."/>
            <person name="Ament-Velasquez S.L."/>
            <person name="Kruys A."/>
            <person name="Hutchinson M.I."/>
            <person name="Powell A.J."/>
            <person name="Barry K."/>
            <person name="Miller A.N."/>
            <person name="Grigoriev I.V."/>
            <person name="Debuchy R."/>
            <person name="Gladieux P."/>
            <person name="Hiltunen Thoren M."/>
            <person name="Johannesson H."/>
        </authorList>
    </citation>
    <scope>NUCLEOTIDE SEQUENCE</scope>
    <source>
        <strain evidence="14">CBS 123565</strain>
    </source>
</reference>
<evidence type="ECO:0000256" key="6">
    <source>
        <dbReference type="ARBA" id="ARBA00022496"/>
    </source>
</evidence>
<dbReference type="GO" id="GO:0006879">
    <property type="term" value="P:intracellular iron ion homeostasis"/>
    <property type="evidence" value="ECO:0007669"/>
    <property type="project" value="UniProtKB-KW"/>
</dbReference>
<dbReference type="NCBIfam" id="TIGR03422">
    <property type="entry name" value="mito_frataxin"/>
    <property type="match status" value="1"/>
</dbReference>
<keyword evidence="9" id="KW-0408">Iron</keyword>
<dbReference type="FunFam" id="3.30.920.10:FF:000004">
    <property type="entry name" value="Mitochondrial chaperone Frataxin"/>
    <property type="match status" value="1"/>
</dbReference>
<evidence type="ECO:0000256" key="8">
    <source>
        <dbReference type="ARBA" id="ARBA00023002"/>
    </source>
</evidence>
<dbReference type="InterPro" id="IPR020895">
    <property type="entry name" value="Frataxin_CS"/>
</dbReference>
<dbReference type="GO" id="GO:0008198">
    <property type="term" value="F:ferrous iron binding"/>
    <property type="evidence" value="ECO:0007669"/>
    <property type="project" value="TreeGrafter"/>
</dbReference>
<dbReference type="EC" id="1.16.3.1" evidence="3"/>
<proteinExistence type="inferred from homology"/>
<gene>
    <name evidence="14" type="ORF">BT67DRAFT_433173</name>
</gene>
<comment type="similarity">
    <text evidence="2">Belongs to the frataxin family.</text>
</comment>
<dbReference type="PROSITE" id="PS01344">
    <property type="entry name" value="FRATAXIN_1"/>
    <property type="match status" value="1"/>
</dbReference>
<dbReference type="PANTHER" id="PTHR16821">
    <property type="entry name" value="FRATAXIN"/>
    <property type="match status" value="1"/>
</dbReference>
<dbReference type="GO" id="GO:0051537">
    <property type="term" value="F:2 iron, 2 sulfur cluster binding"/>
    <property type="evidence" value="ECO:0007669"/>
    <property type="project" value="TreeGrafter"/>
</dbReference>
<evidence type="ECO:0000256" key="2">
    <source>
        <dbReference type="ARBA" id="ARBA00008183"/>
    </source>
</evidence>
<evidence type="ECO:0000256" key="9">
    <source>
        <dbReference type="ARBA" id="ARBA00023004"/>
    </source>
</evidence>
<evidence type="ECO:0000256" key="13">
    <source>
        <dbReference type="SAM" id="MobiDB-lite"/>
    </source>
</evidence>
<dbReference type="GO" id="GO:0008199">
    <property type="term" value="F:ferric iron binding"/>
    <property type="evidence" value="ECO:0007669"/>
    <property type="project" value="InterPro"/>
</dbReference>
<reference evidence="14" key="2">
    <citation type="submission" date="2023-05" db="EMBL/GenBank/DDBJ databases">
        <authorList>
            <consortium name="Lawrence Berkeley National Laboratory"/>
            <person name="Steindorff A."/>
            <person name="Hensen N."/>
            <person name="Bonometti L."/>
            <person name="Westerberg I."/>
            <person name="Brannstrom I.O."/>
            <person name="Guillou S."/>
            <person name="Cros-Aarteil S."/>
            <person name="Calhoun S."/>
            <person name="Haridas S."/>
            <person name="Kuo A."/>
            <person name="Mondo S."/>
            <person name="Pangilinan J."/>
            <person name="Riley R."/>
            <person name="Labutti K."/>
            <person name="Andreopoulos B."/>
            <person name="Lipzen A."/>
            <person name="Chen C."/>
            <person name="Yanf M."/>
            <person name="Daum C."/>
            <person name="Ng V."/>
            <person name="Clum A."/>
            <person name="Ohm R."/>
            <person name="Martin F."/>
            <person name="Silar P."/>
            <person name="Natvig D."/>
            <person name="Lalanne C."/>
            <person name="Gautier V."/>
            <person name="Ament-Velasquez S.L."/>
            <person name="Kruys A."/>
            <person name="Hutchinson M.I."/>
            <person name="Powell A.J."/>
            <person name="Barry K."/>
            <person name="Miller A.N."/>
            <person name="Grigoriev I.V."/>
            <person name="Debuchy R."/>
            <person name="Gladieux P."/>
            <person name="Thoren M.H."/>
            <person name="Johannesson H."/>
        </authorList>
    </citation>
    <scope>NUCLEOTIDE SEQUENCE</scope>
    <source>
        <strain evidence="14">CBS 123565</strain>
    </source>
</reference>
<evidence type="ECO:0000256" key="12">
    <source>
        <dbReference type="ARBA" id="ARBA00047990"/>
    </source>
</evidence>
<dbReference type="SMART" id="SM01219">
    <property type="entry name" value="Frataxin_Cyay"/>
    <property type="match status" value="1"/>
</dbReference>
<keyword evidence="5" id="KW-0813">Transport</keyword>
<dbReference type="Proteomes" id="UP001304895">
    <property type="component" value="Unassembled WGS sequence"/>
</dbReference>
<keyword evidence="7" id="KW-0809">Transit peptide</keyword>
<sequence length="210" mass="22664">MARPAAAKLARVACRGLQSTRAAGAVLPSLSAAPVLFHPAPLTAAAPAPGRRFLTSTADCKGITPDDKPRDPKDVVTPKVAQTPANMTDKEYHAVADEYLDKLLTRLEEIQDAREDVDVEFSAGVMTVNLGDEVGTYVINKQPPNKQIWLSSPRTGPKRYDYVVLGESQHEKQDTAVGDWVYIRDGSTLSDLLLEEIGVDLSMPVDHGGS</sequence>
<dbReference type="InterPro" id="IPR017789">
    <property type="entry name" value="Frataxin"/>
</dbReference>
<comment type="subcellular location">
    <subcellularLocation>
        <location evidence="1">Mitochondrion</location>
    </subcellularLocation>
</comment>
<keyword evidence="6" id="KW-0410">Iron transport</keyword>
<dbReference type="PROSITE" id="PS50810">
    <property type="entry name" value="FRATAXIN_2"/>
    <property type="match status" value="1"/>
</dbReference>
<evidence type="ECO:0000256" key="4">
    <source>
        <dbReference type="ARBA" id="ARBA00022434"/>
    </source>
</evidence>
<keyword evidence="4" id="KW-0409">Iron storage</keyword>
<keyword evidence="11" id="KW-0496">Mitochondrion</keyword>
<evidence type="ECO:0000313" key="15">
    <source>
        <dbReference type="Proteomes" id="UP001304895"/>
    </source>
</evidence>
<evidence type="ECO:0000256" key="10">
    <source>
        <dbReference type="ARBA" id="ARBA00023065"/>
    </source>
</evidence>
<organism evidence="14 15">
    <name type="scientific">Trichocladium antarcticum</name>
    <dbReference type="NCBI Taxonomy" id="1450529"/>
    <lineage>
        <taxon>Eukaryota</taxon>
        <taxon>Fungi</taxon>
        <taxon>Dikarya</taxon>
        <taxon>Ascomycota</taxon>
        <taxon>Pezizomycotina</taxon>
        <taxon>Sordariomycetes</taxon>
        <taxon>Sordariomycetidae</taxon>
        <taxon>Sordariales</taxon>
        <taxon>Chaetomiaceae</taxon>
        <taxon>Trichocladium</taxon>
    </lineage>
</organism>
<dbReference type="Pfam" id="PF01491">
    <property type="entry name" value="Frataxin_Cyay"/>
    <property type="match status" value="1"/>
</dbReference>
<dbReference type="EMBL" id="MU853405">
    <property type="protein sequence ID" value="KAK4135744.1"/>
    <property type="molecule type" value="Genomic_DNA"/>
</dbReference>
<evidence type="ECO:0000313" key="14">
    <source>
        <dbReference type="EMBL" id="KAK4135744.1"/>
    </source>
</evidence>
<comment type="catalytic activity">
    <reaction evidence="12">
        <text>4 Fe(2+) + O2 + 4 H(+) = 4 Fe(3+) + 2 H2O</text>
        <dbReference type="Rhea" id="RHEA:11148"/>
        <dbReference type="ChEBI" id="CHEBI:15377"/>
        <dbReference type="ChEBI" id="CHEBI:15378"/>
        <dbReference type="ChEBI" id="CHEBI:15379"/>
        <dbReference type="ChEBI" id="CHEBI:29033"/>
        <dbReference type="ChEBI" id="CHEBI:29034"/>
        <dbReference type="EC" id="1.16.3.1"/>
    </reaction>
</comment>
<dbReference type="GO" id="GO:0034986">
    <property type="term" value="F:iron chaperone activity"/>
    <property type="evidence" value="ECO:0007669"/>
    <property type="project" value="TreeGrafter"/>
</dbReference>
<keyword evidence="15" id="KW-1185">Reference proteome</keyword>
<dbReference type="GO" id="GO:0016226">
    <property type="term" value="P:iron-sulfur cluster assembly"/>
    <property type="evidence" value="ECO:0007669"/>
    <property type="project" value="InterPro"/>
</dbReference>
<evidence type="ECO:0000256" key="3">
    <source>
        <dbReference type="ARBA" id="ARBA00013107"/>
    </source>
</evidence>
<keyword evidence="8" id="KW-0560">Oxidoreductase</keyword>
<dbReference type="NCBIfam" id="TIGR03421">
    <property type="entry name" value="FeS_CyaY"/>
    <property type="match status" value="1"/>
</dbReference>
<accession>A0AAN6ZFM8</accession>
<dbReference type="GO" id="GO:0004322">
    <property type="term" value="F:ferroxidase activity"/>
    <property type="evidence" value="ECO:0007669"/>
    <property type="project" value="UniProtKB-EC"/>
</dbReference>
<evidence type="ECO:0000256" key="1">
    <source>
        <dbReference type="ARBA" id="ARBA00004173"/>
    </source>
</evidence>
<evidence type="ECO:0000256" key="7">
    <source>
        <dbReference type="ARBA" id="ARBA00022946"/>
    </source>
</evidence>
<dbReference type="AlphaFoldDB" id="A0AAN6ZFM8"/>
<protein>
    <recommendedName>
        <fullName evidence="3">ferroxidase</fullName>
        <ecNumber evidence="3">1.16.3.1</ecNumber>
    </recommendedName>
</protein>
<keyword evidence="10" id="KW-0406">Ion transport</keyword>
<dbReference type="InterPro" id="IPR002908">
    <property type="entry name" value="Frataxin/CyaY"/>
</dbReference>
<dbReference type="SUPFAM" id="SSF55387">
    <property type="entry name" value="Frataxin/Nqo15-like"/>
    <property type="match status" value="1"/>
</dbReference>
<feature type="region of interest" description="Disordered" evidence="13">
    <location>
        <begin position="57"/>
        <end position="76"/>
    </location>
</feature>
<evidence type="ECO:0000256" key="11">
    <source>
        <dbReference type="ARBA" id="ARBA00023128"/>
    </source>
</evidence>
<dbReference type="PANTHER" id="PTHR16821:SF2">
    <property type="entry name" value="FRATAXIN, MITOCHONDRIAL"/>
    <property type="match status" value="1"/>
</dbReference>
<feature type="compositionally biased region" description="Basic and acidic residues" evidence="13">
    <location>
        <begin position="64"/>
        <end position="76"/>
    </location>
</feature>
<evidence type="ECO:0000256" key="5">
    <source>
        <dbReference type="ARBA" id="ARBA00022448"/>
    </source>
</evidence>
<dbReference type="PRINTS" id="PR00904">
    <property type="entry name" value="FRATAXIN"/>
</dbReference>
<dbReference type="GO" id="GO:0005739">
    <property type="term" value="C:mitochondrion"/>
    <property type="evidence" value="ECO:0007669"/>
    <property type="project" value="UniProtKB-SubCell"/>
</dbReference>
<dbReference type="Gene3D" id="3.30.920.10">
    <property type="entry name" value="Frataxin/CyaY"/>
    <property type="match status" value="1"/>
</dbReference>